<evidence type="ECO:0000313" key="2">
    <source>
        <dbReference type="EMBL" id="CAI5764646.1"/>
    </source>
</evidence>
<keyword evidence="1" id="KW-0472">Membrane</keyword>
<dbReference type="AlphaFoldDB" id="A0AA35JR79"/>
<gene>
    <name evidence="2" type="ORF">PODLI_1B023019</name>
</gene>
<keyword evidence="1" id="KW-1133">Transmembrane helix</keyword>
<name>A0AA35JR79_9SAUR</name>
<organism evidence="2 3">
    <name type="scientific">Podarcis lilfordi</name>
    <name type="common">Lilford's wall lizard</name>
    <dbReference type="NCBI Taxonomy" id="74358"/>
    <lineage>
        <taxon>Eukaryota</taxon>
        <taxon>Metazoa</taxon>
        <taxon>Chordata</taxon>
        <taxon>Craniata</taxon>
        <taxon>Vertebrata</taxon>
        <taxon>Euteleostomi</taxon>
        <taxon>Lepidosauria</taxon>
        <taxon>Squamata</taxon>
        <taxon>Bifurcata</taxon>
        <taxon>Unidentata</taxon>
        <taxon>Episquamata</taxon>
        <taxon>Laterata</taxon>
        <taxon>Lacertibaenia</taxon>
        <taxon>Lacertidae</taxon>
        <taxon>Podarcis</taxon>
    </lineage>
</organism>
<reference evidence="2" key="1">
    <citation type="submission" date="2022-12" db="EMBL/GenBank/DDBJ databases">
        <authorList>
            <person name="Alioto T."/>
            <person name="Alioto T."/>
            <person name="Gomez Garrido J."/>
        </authorList>
    </citation>
    <scope>NUCLEOTIDE SEQUENCE</scope>
</reference>
<keyword evidence="3" id="KW-1185">Reference proteome</keyword>
<evidence type="ECO:0000256" key="1">
    <source>
        <dbReference type="SAM" id="Phobius"/>
    </source>
</evidence>
<accession>A0AA35JR79</accession>
<feature type="transmembrane region" description="Helical" evidence="1">
    <location>
        <begin position="36"/>
        <end position="54"/>
    </location>
</feature>
<evidence type="ECO:0000313" key="3">
    <source>
        <dbReference type="Proteomes" id="UP001178461"/>
    </source>
</evidence>
<dbReference type="Proteomes" id="UP001178461">
    <property type="component" value="Chromosome 1"/>
</dbReference>
<proteinExistence type="predicted"/>
<dbReference type="EMBL" id="OX395126">
    <property type="protein sequence ID" value="CAI5764646.1"/>
    <property type="molecule type" value="Genomic_DNA"/>
</dbReference>
<protein>
    <submittedName>
        <fullName evidence="2">Uncharacterized protein</fullName>
    </submittedName>
</protein>
<keyword evidence="1" id="KW-0812">Transmembrane</keyword>
<sequence length="69" mass="7717">MPLTWAAFLRPQLGCCGAPDFSCKAAPQKDGKIRTASLLLFLGVLTVLFYQCMFKKNHMLPQLIISNMK</sequence>